<dbReference type="GO" id="GO:0044781">
    <property type="term" value="P:bacterial-type flagellum organization"/>
    <property type="evidence" value="ECO:0007669"/>
    <property type="project" value="InterPro"/>
</dbReference>
<evidence type="ECO:0000256" key="2">
    <source>
        <dbReference type="ARBA" id="ARBA00022475"/>
    </source>
</evidence>
<keyword evidence="4" id="KW-1133">Transmembrane helix</keyword>
<keyword evidence="3" id="KW-0812">Transmembrane</keyword>
<comment type="caution">
    <text evidence="6">The sequence shown here is derived from an EMBL/GenBank/DDBJ whole genome shotgun (WGS) entry which is preliminary data.</text>
</comment>
<accession>A0A6N4QZH2</accession>
<dbReference type="GO" id="GO:0016020">
    <property type="term" value="C:membrane"/>
    <property type="evidence" value="ECO:0007669"/>
    <property type="project" value="InterPro"/>
</dbReference>
<dbReference type="Pfam" id="PF04347">
    <property type="entry name" value="FliO"/>
    <property type="match status" value="1"/>
</dbReference>
<gene>
    <name evidence="6" type="ORF">DI628_07255</name>
</gene>
<name>A0A6N4QZH2_BLAVI</name>
<reference evidence="6 7" key="1">
    <citation type="journal article" date="2017" name="Nat. Commun.">
        <title>In situ click chemistry generation of cyclooxygenase-2 inhibitors.</title>
        <authorList>
            <person name="Bhardwaj A."/>
            <person name="Kaur J."/>
            <person name="Wuest M."/>
            <person name="Wuest F."/>
        </authorList>
    </citation>
    <scope>NUCLEOTIDE SEQUENCE [LARGE SCALE GENOMIC DNA]</scope>
    <source>
        <strain evidence="6">S2_018_000_R2_106</strain>
    </source>
</reference>
<evidence type="ECO:0000313" key="7">
    <source>
        <dbReference type="Proteomes" id="UP000320948"/>
    </source>
</evidence>
<evidence type="ECO:0000256" key="5">
    <source>
        <dbReference type="ARBA" id="ARBA00023136"/>
    </source>
</evidence>
<evidence type="ECO:0000256" key="4">
    <source>
        <dbReference type="ARBA" id="ARBA00022989"/>
    </source>
</evidence>
<protein>
    <recommendedName>
        <fullName evidence="8">Flagellar biosynthetic protein FliO</fullName>
    </recommendedName>
</protein>
<keyword evidence="5" id="KW-0472">Membrane</keyword>
<sequence length="99" mass="10831">METLPLLRMLASLSVTLGLMLLLAMAYKRYGTPFANQSTKRTEPRLNVLESKRLNPTTTLYLVQHDATEHLLAVTNGQTTVISSTTTSPKTAKAAKVKA</sequence>
<evidence type="ECO:0000313" key="6">
    <source>
        <dbReference type="EMBL" id="TKW60688.1"/>
    </source>
</evidence>
<dbReference type="InterPro" id="IPR022781">
    <property type="entry name" value="Flagellar_biosynth_FliO"/>
</dbReference>
<organism evidence="6 7">
    <name type="scientific">Blastochloris viridis</name>
    <name type="common">Rhodopseudomonas viridis</name>
    <dbReference type="NCBI Taxonomy" id="1079"/>
    <lineage>
        <taxon>Bacteria</taxon>
        <taxon>Pseudomonadati</taxon>
        <taxon>Pseudomonadota</taxon>
        <taxon>Alphaproteobacteria</taxon>
        <taxon>Hyphomicrobiales</taxon>
        <taxon>Blastochloridaceae</taxon>
        <taxon>Blastochloris</taxon>
    </lineage>
</organism>
<evidence type="ECO:0000256" key="3">
    <source>
        <dbReference type="ARBA" id="ARBA00022692"/>
    </source>
</evidence>
<keyword evidence="2" id="KW-1003">Cell membrane</keyword>
<evidence type="ECO:0008006" key="8">
    <source>
        <dbReference type="Google" id="ProtNLM"/>
    </source>
</evidence>
<proteinExistence type="predicted"/>
<comment type="subcellular location">
    <subcellularLocation>
        <location evidence="1">Cell membrane</location>
    </subcellularLocation>
</comment>
<dbReference type="EMBL" id="VAFM01000002">
    <property type="protein sequence ID" value="TKW60688.1"/>
    <property type="molecule type" value="Genomic_DNA"/>
</dbReference>
<dbReference type="AlphaFoldDB" id="A0A6N4QZH2"/>
<evidence type="ECO:0000256" key="1">
    <source>
        <dbReference type="ARBA" id="ARBA00004236"/>
    </source>
</evidence>
<dbReference type="Proteomes" id="UP000320948">
    <property type="component" value="Unassembled WGS sequence"/>
</dbReference>